<gene>
    <name evidence="2" type="primary">LOC106752865</name>
</gene>
<name>A0A1S3T8N4_VIGRR</name>
<dbReference type="GeneID" id="106752865"/>
<organism evidence="1 2">
    <name type="scientific">Vigna radiata var. radiata</name>
    <name type="common">Mung bean</name>
    <name type="synonym">Phaseolus aureus</name>
    <dbReference type="NCBI Taxonomy" id="3916"/>
    <lineage>
        <taxon>Eukaryota</taxon>
        <taxon>Viridiplantae</taxon>
        <taxon>Streptophyta</taxon>
        <taxon>Embryophyta</taxon>
        <taxon>Tracheophyta</taxon>
        <taxon>Spermatophyta</taxon>
        <taxon>Magnoliopsida</taxon>
        <taxon>eudicotyledons</taxon>
        <taxon>Gunneridae</taxon>
        <taxon>Pentapetalae</taxon>
        <taxon>rosids</taxon>
        <taxon>fabids</taxon>
        <taxon>Fabales</taxon>
        <taxon>Fabaceae</taxon>
        <taxon>Papilionoideae</taxon>
        <taxon>50 kb inversion clade</taxon>
        <taxon>NPAAA clade</taxon>
        <taxon>indigoferoid/millettioid clade</taxon>
        <taxon>Phaseoleae</taxon>
        <taxon>Vigna</taxon>
    </lineage>
</organism>
<dbReference type="RefSeq" id="XP_014490121.1">
    <property type="nucleotide sequence ID" value="XM_014634635.2"/>
</dbReference>
<evidence type="ECO:0000313" key="1">
    <source>
        <dbReference type="Proteomes" id="UP000087766"/>
    </source>
</evidence>
<sequence>MLFWRSGTCHFIDKSVKPPRKTGHPTRVVVCTLGDPLTCMSMLFVCHSSLVGKSMSMKFFNKHIFEHQQENLSMKGLGRHMLHEQFQARFSQVISETASAGPSTCAPLDPTDEERLRNQCWFEVVGRRY</sequence>
<reference evidence="2" key="1">
    <citation type="submission" date="2025-08" db="UniProtKB">
        <authorList>
            <consortium name="RefSeq"/>
        </authorList>
    </citation>
    <scope>IDENTIFICATION</scope>
    <source>
        <tissue evidence="2">Leaf</tissue>
    </source>
</reference>
<dbReference type="AlphaFoldDB" id="A0A1S3T8N4"/>
<dbReference type="KEGG" id="vra:106752865"/>
<proteinExistence type="predicted"/>
<protein>
    <submittedName>
        <fullName evidence="2">Uncharacterized protein LOC106752865</fullName>
    </submittedName>
</protein>
<keyword evidence="1" id="KW-1185">Reference proteome</keyword>
<dbReference type="Proteomes" id="UP000087766">
    <property type="component" value="Unplaced"/>
</dbReference>
<accession>A0A1S3T8N4</accession>
<evidence type="ECO:0000313" key="2">
    <source>
        <dbReference type="RefSeq" id="XP_014490121.1"/>
    </source>
</evidence>